<dbReference type="EMBL" id="AORZ01000037">
    <property type="protein sequence ID" value="EME99906.1"/>
    <property type="molecule type" value="Genomic_DNA"/>
</dbReference>
<keyword evidence="4" id="KW-0472">Membrane</keyword>
<dbReference type="GO" id="GO:0009003">
    <property type="term" value="F:signal peptidase activity"/>
    <property type="evidence" value="ECO:0007669"/>
    <property type="project" value="UniProtKB-EC"/>
</dbReference>
<dbReference type="AlphaFoldDB" id="M3C7K3"/>
<dbReference type="CDD" id="cd06530">
    <property type="entry name" value="S26_SPase_I"/>
    <property type="match status" value="1"/>
</dbReference>
<dbReference type="InterPro" id="IPR000223">
    <property type="entry name" value="Pept_S26A_signal_pept_1"/>
</dbReference>
<name>M3C7K3_STRM1</name>
<comment type="subcellular location">
    <subcellularLocation>
        <location evidence="1">Cell membrane</location>
        <topology evidence="1">Single-pass type II membrane protein</topology>
    </subcellularLocation>
    <subcellularLocation>
        <location evidence="4">Membrane</location>
        <topology evidence="4">Single-pass type II membrane protein</topology>
    </subcellularLocation>
</comment>
<protein>
    <recommendedName>
        <fullName evidence="4">Signal peptidase I</fullName>
        <ecNumber evidence="4">3.4.21.89</ecNumber>
    </recommendedName>
</protein>
<dbReference type="SUPFAM" id="SSF51306">
    <property type="entry name" value="LexA/Signal peptidase"/>
    <property type="match status" value="1"/>
</dbReference>
<dbReference type="GO" id="GO:0006465">
    <property type="term" value="P:signal peptide processing"/>
    <property type="evidence" value="ECO:0007669"/>
    <property type="project" value="InterPro"/>
</dbReference>
<feature type="active site" evidence="3">
    <location>
        <position position="52"/>
    </location>
</feature>
<dbReference type="NCBIfam" id="TIGR02227">
    <property type="entry name" value="sigpep_I_bact"/>
    <property type="match status" value="1"/>
</dbReference>
<feature type="region of interest" description="Disordered" evidence="5">
    <location>
        <begin position="239"/>
        <end position="267"/>
    </location>
</feature>
<feature type="active site" evidence="3">
    <location>
        <position position="93"/>
    </location>
</feature>
<dbReference type="Pfam" id="PF10502">
    <property type="entry name" value="Peptidase_S26"/>
    <property type="match status" value="1"/>
</dbReference>
<dbReference type="PATRIC" id="fig|1223523.3.peg.2857"/>
<sequence>MGDAMGGAERGGPGRAGRLVSGIAVALGAVLFLGGFAWAALVYKPYTVPTDSMAPTIARGARVLAQRIDGDDVRRGDVVVFHDKVWGDMAMVKRVVGVGGDTVACCDRRGRMTVNGTPVEEPYLHGGGPASSDFSATVPKGELFLLGDHRADSVDSRFHLGKDQGAIPRDAVSARVDAVLWPAGDLGVLSRPAAFGALPGGTSRPGPVRLLAVAVVAGAALILGGAAYGPLARLLTRRRASGGPASGGPASGGKASGGTGRAVAPRG</sequence>
<keyword evidence="4" id="KW-0378">Hydrolase</keyword>
<dbReference type="Gene3D" id="2.10.109.10">
    <property type="entry name" value="Umud Fragment, subunit A"/>
    <property type="match status" value="1"/>
</dbReference>
<dbReference type="PRINTS" id="PR00727">
    <property type="entry name" value="LEADERPTASE"/>
</dbReference>
<organism evidence="7 8">
    <name type="scientific">Streptomyces mobaraensis (strain ATCC 29032 / DSM 40847 / JCM 4168 / NBRC 13819 / NCIMB 11159 / IPCR 16-22)</name>
    <dbReference type="NCBI Taxonomy" id="1223523"/>
    <lineage>
        <taxon>Bacteria</taxon>
        <taxon>Bacillati</taxon>
        <taxon>Actinomycetota</taxon>
        <taxon>Actinomycetes</taxon>
        <taxon>Kitasatosporales</taxon>
        <taxon>Streptomycetaceae</taxon>
        <taxon>Streptomyces</taxon>
    </lineage>
</organism>
<dbReference type="InterPro" id="IPR019533">
    <property type="entry name" value="Peptidase_S26"/>
</dbReference>
<dbReference type="STRING" id="1223523.H340_13986"/>
<proteinExistence type="inferred from homology"/>
<evidence type="ECO:0000256" key="1">
    <source>
        <dbReference type="ARBA" id="ARBA00004401"/>
    </source>
</evidence>
<dbReference type="InterPro" id="IPR036286">
    <property type="entry name" value="LexA/Signal_pep-like_sf"/>
</dbReference>
<evidence type="ECO:0000313" key="8">
    <source>
        <dbReference type="Proteomes" id="UP000011740"/>
    </source>
</evidence>
<feature type="domain" description="Peptidase S26" evidence="6">
    <location>
        <begin position="29"/>
        <end position="181"/>
    </location>
</feature>
<evidence type="ECO:0000259" key="6">
    <source>
        <dbReference type="Pfam" id="PF10502"/>
    </source>
</evidence>
<comment type="catalytic activity">
    <reaction evidence="4">
        <text>Cleavage of hydrophobic, N-terminal signal or leader sequences from secreted and periplasmic proteins.</text>
        <dbReference type="EC" id="3.4.21.89"/>
    </reaction>
</comment>
<dbReference type="EC" id="3.4.21.89" evidence="4"/>
<feature type="transmembrane region" description="Helical" evidence="4">
    <location>
        <begin position="20"/>
        <end position="43"/>
    </location>
</feature>
<keyword evidence="4" id="KW-1133">Transmembrane helix</keyword>
<dbReference type="GO" id="GO:0004252">
    <property type="term" value="F:serine-type endopeptidase activity"/>
    <property type="evidence" value="ECO:0007669"/>
    <property type="project" value="InterPro"/>
</dbReference>
<evidence type="ECO:0000256" key="5">
    <source>
        <dbReference type="SAM" id="MobiDB-lite"/>
    </source>
</evidence>
<comment type="caution">
    <text evidence="4">Lacks conserved residue(s) required for the propagation of feature annotation.</text>
</comment>
<comment type="similarity">
    <text evidence="2 4">Belongs to the peptidase S26 family.</text>
</comment>
<evidence type="ECO:0000256" key="2">
    <source>
        <dbReference type="ARBA" id="ARBA00009370"/>
    </source>
</evidence>
<feature type="transmembrane region" description="Helical" evidence="4">
    <location>
        <begin position="210"/>
        <end position="231"/>
    </location>
</feature>
<keyword evidence="4" id="KW-0812">Transmembrane</keyword>
<accession>M3C7K3</accession>
<dbReference type="Proteomes" id="UP000011740">
    <property type="component" value="Unassembled WGS sequence"/>
</dbReference>
<gene>
    <name evidence="7" type="ORF">H340_13986</name>
</gene>
<dbReference type="MEROPS" id="S26.026"/>
<evidence type="ECO:0000313" key="7">
    <source>
        <dbReference type="EMBL" id="EME99906.1"/>
    </source>
</evidence>
<comment type="caution">
    <text evidence="7">The sequence shown here is derived from an EMBL/GenBank/DDBJ whole genome shotgun (WGS) entry which is preliminary data.</text>
</comment>
<feature type="compositionally biased region" description="Gly residues" evidence="5">
    <location>
        <begin position="244"/>
        <end position="260"/>
    </location>
</feature>
<dbReference type="PANTHER" id="PTHR43390">
    <property type="entry name" value="SIGNAL PEPTIDASE I"/>
    <property type="match status" value="1"/>
</dbReference>
<dbReference type="eggNOG" id="COG0681">
    <property type="taxonomic scope" value="Bacteria"/>
</dbReference>
<evidence type="ECO:0000256" key="4">
    <source>
        <dbReference type="RuleBase" id="RU362042"/>
    </source>
</evidence>
<dbReference type="GO" id="GO:0005886">
    <property type="term" value="C:plasma membrane"/>
    <property type="evidence" value="ECO:0007669"/>
    <property type="project" value="UniProtKB-SubCell"/>
</dbReference>
<evidence type="ECO:0000256" key="3">
    <source>
        <dbReference type="PIRSR" id="PIRSR600223-1"/>
    </source>
</evidence>
<keyword evidence="4" id="KW-0645">Protease</keyword>
<reference evidence="7 8" key="1">
    <citation type="journal article" date="2013" name="Genome Announc.">
        <title>Whole-Genome Shotgun Assembly and Analysis of the Genome of Streptomyces mobaraensis DSM 40847, a Strain for Industrial Production of Microbial Transglutaminase.</title>
        <authorList>
            <person name="Yang H."/>
            <person name="He T."/>
            <person name="Wu W."/>
            <person name="Zhu W."/>
            <person name="Lu B."/>
            <person name="Sun W."/>
        </authorList>
    </citation>
    <scope>NUCLEOTIDE SEQUENCE [LARGE SCALE GENOMIC DNA]</scope>
    <source>
        <strain evidence="7 8">DSM 40847</strain>
    </source>
</reference>
<dbReference type="PANTHER" id="PTHR43390:SF1">
    <property type="entry name" value="CHLOROPLAST PROCESSING PEPTIDASE"/>
    <property type="match status" value="1"/>
</dbReference>